<accession>A0A4Q9GTC7</accession>
<keyword evidence="2" id="KW-1185">Reference proteome</keyword>
<evidence type="ECO:0000313" key="2">
    <source>
        <dbReference type="Proteomes" id="UP000294194"/>
    </source>
</evidence>
<reference evidence="2" key="1">
    <citation type="submission" date="2019-02" db="EMBL/GenBank/DDBJ databases">
        <title>Glaciihabitans arcticus sp. nov., a psychrotolerant bacterium isolated from polar soil.</title>
        <authorList>
            <person name="Dahal R.H."/>
        </authorList>
    </citation>
    <scope>NUCLEOTIDE SEQUENCE [LARGE SCALE GENOMIC DNA]</scope>
    <source>
        <strain evidence="2">RP-3-7</strain>
    </source>
</reference>
<gene>
    <name evidence="1" type="ORF">EYE40_02610</name>
</gene>
<sequence>MAKNDGFDLGDLGDIVGGLIQGKGVDVKTLEPLWEKVQPTLKGLDTDAILDTVGNWAKGLDLPLVNKIPDGTIDDLKNGVKVPLSKLIKG</sequence>
<organism evidence="1 2">
    <name type="scientific">Glaciihabitans arcticus</name>
    <dbReference type="NCBI Taxonomy" id="2668039"/>
    <lineage>
        <taxon>Bacteria</taxon>
        <taxon>Bacillati</taxon>
        <taxon>Actinomycetota</taxon>
        <taxon>Actinomycetes</taxon>
        <taxon>Micrococcales</taxon>
        <taxon>Microbacteriaceae</taxon>
        <taxon>Glaciihabitans</taxon>
    </lineage>
</organism>
<dbReference type="RefSeq" id="WP_130980487.1">
    <property type="nucleotide sequence ID" value="NZ_SISG01000001.1"/>
</dbReference>
<dbReference type="EMBL" id="SISG01000001">
    <property type="protein sequence ID" value="TBN56377.1"/>
    <property type="molecule type" value="Genomic_DNA"/>
</dbReference>
<name>A0A4Q9GTC7_9MICO</name>
<dbReference type="Proteomes" id="UP000294194">
    <property type="component" value="Unassembled WGS sequence"/>
</dbReference>
<dbReference type="AlphaFoldDB" id="A0A4Q9GTC7"/>
<evidence type="ECO:0000313" key="1">
    <source>
        <dbReference type="EMBL" id="TBN56377.1"/>
    </source>
</evidence>
<proteinExistence type="predicted"/>
<comment type="caution">
    <text evidence="1">The sequence shown here is derived from an EMBL/GenBank/DDBJ whole genome shotgun (WGS) entry which is preliminary data.</text>
</comment>
<protein>
    <submittedName>
        <fullName evidence="1">Uncharacterized protein</fullName>
    </submittedName>
</protein>